<reference evidence="3 4" key="1">
    <citation type="submission" date="2020-08" db="EMBL/GenBank/DDBJ databases">
        <title>A Genomic Blueprint of the Chicken Gut Microbiome.</title>
        <authorList>
            <person name="Gilroy R."/>
            <person name="Ravi A."/>
            <person name="Getino M."/>
            <person name="Pursley I."/>
            <person name="Horton D.L."/>
            <person name="Alikhan N.-F."/>
            <person name="Baker D."/>
            <person name="Gharbi K."/>
            <person name="Hall N."/>
            <person name="Watson M."/>
            <person name="Adriaenssens E.M."/>
            <person name="Foster-Nyarko E."/>
            <person name="Jarju S."/>
            <person name="Secka A."/>
            <person name="Antonio M."/>
            <person name="Oren A."/>
            <person name="Chaudhuri R."/>
            <person name="La Ragione R.M."/>
            <person name="Hildebrand F."/>
            <person name="Pallen M.J."/>
        </authorList>
    </citation>
    <scope>NUCLEOTIDE SEQUENCE [LARGE SCALE GENOMIC DNA]</scope>
    <source>
        <strain evidence="3 4">Re1</strain>
    </source>
</reference>
<comment type="caution">
    <text evidence="3">The sequence shown here is derived from an EMBL/GenBank/DDBJ whole genome shotgun (WGS) entry which is preliminary data.</text>
</comment>
<dbReference type="InterPro" id="IPR010359">
    <property type="entry name" value="IrrE_HExxH"/>
</dbReference>
<evidence type="ECO:0000313" key="3">
    <source>
        <dbReference type="EMBL" id="MBD8011089.1"/>
    </source>
</evidence>
<dbReference type="InterPro" id="IPR001387">
    <property type="entry name" value="Cro/C1-type_HTH"/>
</dbReference>
<gene>
    <name evidence="3" type="ORF">H9633_02100</name>
</gene>
<proteinExistence type="inferred from homology"/>
<dbReference type="SUPFAM" id="SSF47413">
    <property type="entry name" value="lambda repressor-like DNA-binding domains"/>
    <property type="match status" value="1"/>
</dbReference>
<dbReference type="PROSITE" id="PS50943">
    <property type="entry name" value="HTH_CROC1"/>
    <property type="match status" value="1"/>
</dbReference>
<dbReference type="PANTHER" id="PTHR43236">
    <property type="entry name" value="ANTITOXIN HIGA1"/>
    <property type="match status" value="1"/>
</dbReference>
<comment type="similarity">
    <text evidence="1">Belongs to the short-chain fatty acyl-CoA assimilation regulator (ScfR) family.</text>
</comment>
<dbReference type="CDD" id="cd00093">
    <property type="entry name" value="HTH_XRE"/>
    <property type="match status" value="1"/>
</dbReference>
<evidence type="ECO:0000313" key="4">
    <source>
        <dbReference type="Proteomes" id="UP000611521"/>
    </source>
</evidence>
<protein>
    <submittedName>
        <fullName evidence="3">ImmA/IrrE family metallo-endopeptidase</fullName>
    </submittedName>
</protein>
<organism evidence="3 4">
    <name type="scientific">Microbacterium commune</name>
    <dbReference type="NCBI Taxonomy" id="2762219"/>
    <lineage>
        <taxon>Bacteria</taxon>
        <taxon>Bacillati</taxon>
        <taxon>Actinomycetota</taxon>
        <taxon>Actinomycetes</taxon>
        <taxon>Micrococcales</taxon>
        <taxon>Microbacteriaceae</taxon>
        <taxon>Microbacterium</taxon>
    </lineage>
</organism>
<dbReference type="Pfam" id="PF06114">
    <property type="entry name" value="Peptidase_M78"/>
    <property type="match status" value="1"/>
</dbReference>
<accession>A0ABR8W221</accession>
<evidence type="ECO:0000259" key="2">
    <source>
        <dbReference type="PROSITE" id="PS50943"/>
    </source>
</evidence>
<keyword evidence="4" id="KW-1185">Reference proteome</keyword>
<name>A0ABR8W221_9MICO</name>
<dbReference type="EMBL" id="JACSPX010000001">
    <property type="protein sequence ID" value="MBD8011089.1"/>
    <property type="molecule type" value="Genomic_DNA"/>
</dbReference>
<feature type="domain" description="HTH cro/C1-type" evidence="2">
    <location>
        <begin position="40"/>
        <end position="65"/>
    </location>
</feature>
<sequence>MARAPINGATLTWARSVMHLDAQDVASAAGTTLERTLAFESGDEQPTLKQLEKIAKKLDRTMAFFFAPPPTSTDVPQTPDFRGRGAEPLPPLLAREMRRAEQHRDTVLDLQGAPEQTARVGSINWDTYRKRASELRTHLGLREEFVPPENGQNQVLNFWRGLLEHHGYLVFQTTKVPLSTFRGLSIQHDSLPVIILNGSDSNNGKVFTLFHEVAHLANKTSGLCDLDEDVNEEAIANAFAANFLMPYKQVTALVQTLDGEPSDLASKVAARFKVSFLAAGIRLRTLNVIDDDDLEFIWRESDAVWAKSRADQKAKTGGPAPWRVRYRDLGSTYIGTVARAVEDSRVDWMDASYLLNARIPMVRQMFEEYYRTEGSNQ</sequence>
<dbReference type="InterPro" id="IPR052345">
    <property type="entry name" value="Rad_response_metalloprotease"/>
</dbReference>
<dbReference type="PANTHER" id="PTHR43236:SF2">
    <property type="entry name" value="BLL0069 PROTEIN"/>
    <property type="match status" value="1"/>
</dbReference>
<dbReference type="Proteomes" id="UP000611521">
    <property type="component" value="Unassembled WGS sequence"/>
</dbReference>
<dbReference type="Gene3D" id="1.10.10.2910">
    <property type="match status" value="1"/>
</dbReference>
<evidence type="ECO:0000256" key="1">
    <source>
        <dbReference type="ARBA" id="ARBA00007227"/>
    </source>
</evidence>
<dbReference type="RefSeq" id="WP_191711919.1">
    <property type="nucleotide sequence ID" value="NZ_JACSPX010000001.1"/>
</dbReference>
<dbReference type="InterPro" id="IPR010982">
    <property type="entry name" value="Lambda_DNA-bd_dom_sf"/>
</dbReference>